<feature type="region of interest" description="Disordered" evidence="1">
    <location>
        <begin position="1"/>
        <end position="43"/>
    </location>
</feature>
<name>A0A7W5GEI9_9MICO</name>
<comment type="caution">
    <text evidence="2">The sequence shown here is derived from an EMBL/GenBank/DDBJ whole genome shotgun (WGS) entry which is preliminary data.</text>
</comment>
<sequence>MRAVEAGTADEPRFPAIRERRRRAAQADRMTKTPDAVASGVFG</sequence>
<evidence type="ECO:0000313" key="3">
    <source>
        <dbReference type="Proteomes" id="UP000543579"/>
    </source>
</evidence>
<protein>
    <submittedName>
        <fullName evidence="2">Uncharacterized protein</fullName>
    </submittedName>
</protein>
<evidence type="ECO:0000313" key="2">
    <source>
        <dbReference type="EMBL" id="MBB3156955.1"/>
    </source>
</evidence>
<accession>A0A7W5GEI9</accession>
<dbReference type="AlphaFoldDB" id="A0A7W5GEI9"/>
<dbReference type="EMBL" id="JACHXY010000001">
    <property type="protein sequence ID" value="MBB3156955.1"/>
    <property type="molecule type" value="Genomic_DNA"/>
</dbReference>
<organism evidence="2 3">
    <name type="scientific">Microbacterium proteolyticum</name>
    <dbReference type="NCBI Taxonomy" id="1572644"/>
    <lineage>
        <taxon>Bacteria</taxon>
        <taxon>Bacillati</taxon>
        <taxon>Actinomycetota</taxon>
        <taxon>Actinomycetes</taxon>
        <taxon>Micrococcales</taxon>
        <taxon>Microbacteriaceae</taxon>
        <taxon>Microbacterium</taxon>
    </lineage>
</organism>
<reference evidence="2 3" key="1">
    <citation type="submission" date="2020-08" db="EMBL/GenBank/DDBJ databases">
        <title>Genomic Encyclopedia of Type Strains, Phase III (KMG-III): the genomes of soil and plant-associated and newly described type strains.</title>
        <authorList>
            <person name="Whitman W."/>
        </authorList>
    </citation>
    <scope>NUCLEOTIDE SEQUENCE [LARGE SCALE GENOMIC DNA]</scope>
    <source>
        <strain evidence="2 3">CECT 8356</strain>
    </source>
</reference>
<dbReference type="Proteomes" id="UP000543579">
    <property type="component" value="Unassembled WGS sequence"/>
</dbReference>
<dbReference type="RefSeq" id="WP_281369376.1">
    <property type="nucleotide sequence ID" value="NZ_JACHXY010000001.1"/>
</dbReference>
<gene>
    <name evidence="2" type="ORF">FHS07_000639</name>
</gene>
<proteinExistence type="predicted"/>
<evidence type="ECO:0000256" key="1">
    <source>
        <dbReference type="SAM" id="MobiDB-lite"/>
    </source>
</evidence>